<feature type="domain" description="Type II secretion system protein GspF" evidence="7">
    <location>
        <begin position="64"/>
        <end position="191"/>
    </location>
</feature>
<evidence type="ECO:0000256" key="6">
    <source>
        <dbReference type="SAM" id="Phobius"/>
    </source>
</evidence>
<sequence length="205" mass="22722">MLLLAVGISVAAALMVPLEISLVRKIWLITLSGAVPFFVPNLFVRMQEKKRREEIRQYLPDAVDLLEICVSSGIGLDMAWNMVAEEIHHVSGVLGSAMDLSNFEIHLGASRTEAMRNMATRTGAESLSSLAAILVQTERFGTSMATALQEFANWMREERHFAAEENAEKLPMKLLFPMAFFIFPAIMVVAMGPAMIHLSRTLMAP</sequence>
<evidence type="ECO:0000256" key="1">
    <source>
        <dbReference type="ARBA" id="ARBA00004651"/>
    </source>
</evidence>
<evidence type="ECO:0000256" key="2">
    <source>
        <dbReference type="ARBA" id="ARBA00022475"/>
    </source>
</evidence>
<dbReference type="InterPro" id="IPR018076">
    <property type="entry name" value="T2SS_GspF_dom"/>
</dbReference>
<evidence type="ECO:0000259" key="7">
    <source>
        <dbReference type="Pfam" id="PF00482"/>
    </source>
</evidence>
<feature type="transmembrane region" description="Helical" evidence="6">
    <location>
        <begin position="25"/>
        <end position="44"/>
    </location>
</feature>
<accession>A0AAW6U7L7</accession>
<keyword evidence="5 6" id="KW-0472">Membrane</keyword>
<evidence type="ECO:0000313" key="9">
    <source>
        <dbReference type="Proteomes" id="UP001431776"/>
    </source>
</evidence>
<reference evidence="8" key="1">
    <citation type="submission" date="2023-05" db="EMBL/GenBank/DDBJ databases">
        <title>Anaerotaeda fermentans gen. nov., sp. nov., a novel anaerobic planctomycete of the new family within the order Sedimentisphaerales isolated from Taman Peninsula, Russia.</title>
        <authorList>
            <person name="Khomyakova M.A."/>
            <person name="Merkel A.Y."/>
            <person name="Slobodkin A.I."/>
        </authorList>
    </citation>
    <scope>NUCLEOTIDE SEQUENCE</scope>
    <source>
        <strain evidence="8">M17dextr</strain>
    </source>
</reference>
<name>A0AAW6U7L7_9BACT</name>
<keyword evidence="2" id="KW-1003">Cell membrane</keyword>
<proteinExistence type="predicted"/>
<evidence type="ECO:0000256" key="4">
    <source>
        <dbReference type="ARBA" id="ARBA00022989"/>
    </source>
</evidence>
<keyword evidence="3 6" id="KW-0812">Transmembrane</keyword>
<dbReference type="RefSeq" id="WP_349247082.1">
    <property type="nucleotide sequence ID" value="NZ_JASCXX010000046.1"/>
</dbReference>
<evidence type="ECO:0000256" key="5">
    <source>
        <dbReference type="ARBA" id="ARBA00023136"/>
    </source>
</evidence>
<keyword evidence="9" id="KW-1185">Reference proteome</keyword>
<dbReference type="PANTHER" id="PTHR35007:SF2">
    <property type="entry name" value="PILUS ASSEMBLE PROTEIN"/>
    <property type="match status" value="1"/>
</dbReference>
<keyword evidence="4 6" id="KW-1133">Transmembrane helix</keyword>
<comment type="caution">
    <text evidence="8">The sequence shown here is derived from an EMBL/GenBank/DDBJ whole genome shotgun (WGS) entry which is preliminary data.</text>
</comment>
<organism evidence="8 9">
    <name type="scientific">Anaerobaca lacustris</name>
    <dbReference type="NCBI Taxonomy" id="3044600"/>
    <lineage>
        <taxon>Bacteria</taxon>
        <taxon>Pseudomonadati</taxon>
        <taxon>Planctomycetota</taxon>
        <taxon>Phycisphaerae</taxon>
        <taxon>Sedimentisphaerales</taxon>
        <taxon>Anaerobacaceae</taxon>
        <taxon>Anaerobaca</taxon>
    </lineage>
</organism>
<dbReference type="AlphaFoldDB" id="A0AAW6U7L7"/>
<dbReference type="PANTHER" id="PTHR35007">
    <property type="entry name" value="INTEGRAL MEMBRANE PROTEIN-RELATED"/>
    <property type="match status" value="1"/>
</dbReference>
<feature type="transmembrane region" description="Helical" evidence="6">
    <location>
        <begin position="174"/>
        <end position="196"/>
    </location>
</feature>
<gene>
    <name evidence="8" type="ORF">QJ522_21615</name>
</gene>
<dbReference type="GO" id="GO:0005886">
    <property type="term" value="C:plasma membrane"/>
    <property type="evidence" value="ECO:0007669"/>
    <property type="project" value="UniProtKB-SubCell"/>
</dbReference>
<evidence type="ECO:0000313" key="8">
    <source>
        <dbReference type="EMBL" id="MDI6451674.1"/>
    </source>
</evidence>
<dbReference type="EMBL" id="JASCXX010000046">
    <property type="protein sequence ID" value="MDI6451674.1"/>
    <property type="molecule type" value="Genomic_DNA"/>
</dbReference>
<dbReference type="Proteomes" id="UP001431776">
    <property type="component" value="Unassembled WGS sequence"/>
</dbReference>
<comment type="subcellular location">
    <subcellularLocation>
        <location evidence="1">Cell membrane</location>
        <topology evidence="1">Multi-pass membrane protein</topology>
    </subcellularLocation>
</comment>
<evidence type="ECO:0000256" key="3">
    <source>
        <dbReference type="ARBA" id="ARBA00022692"/>
    </source>
</evidence>
<dbReference type="Pfam" id="PF00482">
    <property type="entry name" value="T2SSF"/>
    <property type="match status" value="1"/>
</dbReference>
<protein>
    <submittedName>
        <fullName evidence="8">Type II secretion system F family protein</fullName>
    </submittedName>
</protein>